<reference evidence="2 3" key="1">
    <citation type="submission" date="2018-12" db="EMBL/GenBank/DDBJ databases">
        <authorList>
            <consortium name="Pathogen Informatics"/>
        </authorList>
    </citation>
    <scope>NUCLEOTIDE SEQUENCE [LARGE SCALE GENOMIC DNA]</scope>
    <source>
        <strain evidence="2 3">NCTC3438</strain>
    </source>
</reference>
<dbReference type="KEGG" id="avt:NCTC3438_01601"/>
<feature type="transmembrane region" description="Helical" evidence="1">
    <location>
        <begin position="198"/>
        <end position="216"/>
    </location>
</feature>
<keyword evidence="3" id="KW-1185">Reference proteome</keyword>
<feature type="transmembrane region" description="Helical" evidence="1">
    <location>
        <begin position="55"/>
        <end position="73"/>
    </location>
</feature>
<dbReference type="Proteomes" id="UP000268198">
    <property type="component" value="Chromosome"/>
</dbReference>
<dbReference type="AlphaFoldDB" id="A0A447SRX8"/>
<protein>
    <submittedName>
        <fullName evidence="2">Uncharacterized protein</fullName>
    </submittedName>
</protein>
<evidence type="ECO:0000256" key="1">
    <source>
        <dbReference type="SAM" id="Phobius"/>
    </source>
</evidence>
<evidence type="ECO:0000313" key="3">
    <source>
        <dbReference type="Proteomes" id="UP000268198"/>
    </source>
</evidence>
<sequence length="244" mass="28526">MSYRIKAQVGKTNISGNGNNVNQTGNINLNNSNNTTINNNFIPRNKINGDDTGEFIIFSIILVTLIFFLPILLLKYPTLILTLIKYYWMILLLPLFTFFKNRNYDYRLIVYFIVITISTGVIFYSQNIFSIQEFLNLSSYAKNMSITQFWKNLDNYWRILVFYFLINITITIALLLANTILVISFYKISKGDESKFSYIKIICNLALVFSSLYLYLTPENSIKFIAKYIEILNKPIELLNYFIK</sequence>
<feature type="transmembrane region" description="Helical" evidence="1">
    <location>
        <begin position="79"/>
        <end position="99"/>
    </location>
</feature>
<keyword evidence="1" id="KW-0812">Transmembrane</keyword>
<evidence type="ECO:0000313" key="2">
    <source>
        <dbReference type="EMBL" id="VEB24593.1"/>
    </source>
</evidence>
<feature type="transmembrane region" description="Helical" evidence="1">
    <location>
        <begin position="160"/>
        <end position="186"/>
    </location>
</feature>
<name>A0A447SRX8_AVIVO</name>
<organism evidence="2 3">
    <name type="scientific">Avibacterium volantium</name>
    <name type="common">Pasteurella volantium</name>
    <dbReference type="NCBI Taxonomy" id="762"/>
    <lineage>
        <taxon>Bacteria</taxon>
        <taxon>Pseudomonadati</taxon>
        <taxon>Pseudomonadota</taxon>
        <taxon>Gammaproteobacteria</taxon>
        <taxon>Pasteurellales</taxon>
        <taxon>Pasteurellaceae</taxon>
        <taxon>Avibacterium</taxon>
    </lineage>
</organism>
<proteinExistence type="predicted"/>
<dbReference type="RefSeq" id="WP_126372713.1">
    <property type="nucleotide sequence ID" value="NZ_LR134167.1"/>
</dbReference>
<dbReference type="EMBL" id="LR134167">
    <property type="protein sequence ID" value="VEB24593.1"/>
    <property type="molecule type" value="Genomic_DNA"/>
</dbReference>
<gene>
    <name evidence="2" type="ORF">NCTC3438_01601</name>
</gene>
<accession>A0A447SRX8</accession>
<keyword evidence="1" id="KW-1133">Transmembrane helix</keyword>
<keyword evidence="1" id="KW-0472">Membrane</keyword>
<feature type="transmembrane region" description="Helical" evidence="1">
    <location>
        <begin position="108"/>
        <end position="129"/>
    </location>
</feature>